<dbReference type="GO" id="GO:0005634">
    <property type="term" value="C:nucleus"/>
    <property type="evidence" value="ECO:0007669"/>
    <property type="project" value="UniProtKB-SubCell"/>
</dbReference>
<dbReference type="Gene3D" id="3.10.20.90">
    <property type="entry name" value="Phosphatidylinositol 3-kinase Catalytic Subunit, Chain A, domain 1"/>
    <property type="match status" value="2"/>
</dbReference>
<dbReference type="AlphaFoldDB" id="A0A6S7IXN0"/>
<comment type="caution">
    <text evidence="4">The sequence shown here is derived from an EMBL/GenBank/DDBJ whole genome shotgun (WGS) entry which is preliminary data.</text>
</comment>
<sequence length="337" mass="37800">MPPKRRLRGGSNSSNLFHYNNQVELTFKGQPKEEMLEKVTEVGDSGSDDDNENLPVLRKKGKKNVDTSSSSDSSSASDSDSEQVTNNEEDNVYEIADDDNDVGPRPLTPPPHIPHIGTSEFNRQAGRLSRTMGEKMRYLQYLQKEDTPSPVASWSDVVMVNDNYGTPNSINRKMTVRIRTRGGVERFQLKKNEKFEEIFNELAKKHNVNIDALSLSFTDTQGNFQTLKSVDTPSSVNLNVADIIDCVIVHSAPLNVSFENGDNVVSIKIQGSESDTVKQFKTLKNEPLCKIMQQYADFRQLPLAKLKFSFDGEVMTSEQSPDDLDMDDENVVDVQIK</sequence>
<dbReference type="PROSITE" id="PS50053">
    <property type="entry name" value="UBIQUITIN_2"/>
    <property type="match status" value="1"/>
</dbReference>
<dbReference type="InterPro" id="IPR000626">
    <property type="entry name" value="Ubiquitin-like_dom"/>
</dbReference>
<dbReference type="OrthoDB" id="5977093at2759"/>
<organism evidence="4 5">
    <name type="scientific">Paramuricea clavata</name>
    <name type="common">Red gorgonian</name>
    <name type="synonym">Violescent sea-whip</name>
    <dbReference type="NCBI Taxonomy" id="317549"/>
    <lineage>
        <taxon>Eukaryota</taxon>
        <taxon>Metazoa</taxon>
        <taxon>Cnidaria</taxon>
        <taxon>Anthozoa</taxon>
        <taxon>Octocorallia</taxon>
        <taxon>Malacalcyonacea</taxon>
        <taxon>Plexauridae</taxon>
        <taxon>Paramuricea</taxon>
    </lineage>
</organism>
<feature type="compositionally biased region" description="Polar residues" evidence="3">
    <location>
        <begin position="10"/>
        <end position="24"/>
    </location>
</feature>
<dbReference type="SUPFAM" id="SSF54236">
    <property type="entry name" value="Ubiquitin-like"/>
    <property type="match status" value="2"/>
</dbReference>
<feature type="compositionally biased region" description="Acidic residues" evidence="3">
    <location>
        <begin position="87"/>
        <end position="101"/>
    </location>
</feature>
<name>A0A6S7IXN0_PARCT</name>
<dbReference type="Proteomes" id="UP001152795">
    <property type="component" value="Unassembled WGS sequence"/>
</dbReference>
<dbReference type="InterPro" id="IPR022617">
    <property type="entry name" value="Rad60/SUMO-like_dom"/>
</dbReference>
<feature type="region of interest" description="Disordered" evidence="3">
    <location>
        <begin position="1"/>
        <end position="124"/>
    </location>
</feature>
<evidence type="ECO:0000313" key="5">
    <source>
        <dbReference type="Proteomes" id="UP001152795"/>
    </source>
</evidence>
<dbReference type="CDD" id="cd01763">
    <property type="entry name" value="Ubl_SUMO_like"/>
    <property type="match status" value="1"/>
</dbReference>
<evidence type="ECO:0000256" key="1">
    <source>
        <dbReference type="ARBA" id="ARBA00004123"/>
    </source>
</evidence>
<evidence type="ECO:0000313" key="4">
    <source>
        <dbReference type="EMBL" id="CAB4024176.1"/>
    </source>
</evidence>
<feature type="compositionally biased region" description="Acidic residues" evidence="3">
    <location>
        <begin position="320"/>
        <end position="331"/>
    </location>
</feature>
<feature type="compositionally biased region" description="Basic and acidic residues" evidence="3">
    <location>
        <begin position="30"/>
        <end position="41"/>
    </location>
</feature>
<dbReference type="CDD" id="cd17078">
    <property type="entry name" value="Ubl_SLD1_NFATC2ip"/>
    <property type="match status" value="1"/>
</dbReference>
<dbReference type="GO" id="GO:0045944">
    <property type="term" value="P:positive regulation of transcription by RNA polymerase II"/>
    <property type="evidence" value="ECO:0007669"/>
    <property type="project" value="TreeGrafter"/>
</dbReference>
<reference evidence="4" key="1">
    <citation type="submission" date="2020-04" db="EMBL/GenBank/DDBJ databases">
        <authorList>
            <person name="Alioto T."/>
            <person name="Alioto T."/>
            <person name="Gomez Garrido J."/>
        </authorList>
    </citation>
    <scope>NUCLEOTIDE SEQUENCE</scope>
    <source>
        <strain evidence="4">A484AB</strain>
    </source>
</reference>
<evidence type="ECO:0000256" key="3">
    <source>
        <dbReference type="SAM" id="MobiDB-lite"/>
    </source>
</evidence>
<protein>
    <submittedName>
        <fullName evidence="4">NFATC2-interacting -like</fullName>
    </submittedName>
</protein>
<keyword evidence="5" id="KW-1185">Reference proteome</keyword>
<dbReference type="InterPro" id="IPR052324">
    <property type="entry name" value="NFATC2-Int_DNA_Repair"/>
</dbReference>
<dbReference type="Pfam" id="PF11976">
    <property type="entry name" value="Rad60-SLD"/>
    <property type="match status" value="1"/>
</dbReference>
<dbReference type="EMBL" id="CACRXK020012882">
    <property type="protein sequence ID" value="CAB4024176.1"/>
    <property type="molecule type" value="Genomic_DNA"/>
</dbReference>
<dbReference type="PANTHER" id="PTHR47187">
    <property type="entry name" value="NFATC2-INTERACTING PROTEIN"/>
    <property type="match status" value="1"/>
</dbReference>
<evidence type="ECO:0000256" key="2">
    <source>
        <dbReference type="ARBA" id="ARBA00023242"/>
    </source>
</evidence>
<gene>
    <name evidence="4" type="ORF">PACLA_8A025566</name>
</gene>
<keyword evidence="2" id="KW-0539">Nucleus</keyword>
<feature type="region of interest" description="Disordered" evidence="3">
    <location>
        <begin position="317"/>
        <end position="337"/>
    </location>
</feature>
<comment type="subcellular location">
    <subcellularLocation>
        <location evidence="1">Nucleus</location>
    </subcellularLocation>
</comment>
<dbReference type="PANTHER" id="PTHR47187:SF1">
    <property type="entry name" value="NFATC2-INTERACTING PROTEIN"/>
    <property type="match status" value="1"/>
</dbReference>
<accession>A0A6S7IXN0</accession>
<feature type="compositionally biased region" description="Low complexity" evidence="3">
    <location>
        <begin position="68"/>
        <end position="78"/>
    </location>
</feature>
<proteinExistence type="predicted"/>
<dbReference type="InterPro" id="IPR029071">
    <property type="entry name" value="Ubiquitin-like_domsf"/>
</dbReference>